<dbReference type="AlphaFoldDB" id="A0AA39CBI3"/>
<reference evidence="2" key="1">
    <citation type="journal article" date="2023" name="bioRxiv">
        <title>Scaffold-level genome assemblies of two parasitoid biocontrol wasps reveal the parthenogenesis mechanism and an associated novel virus.</title>
        <authorList>
            <person name="Inwood S."/>
            <person name="Skelly J."/>
            <person name="Guhlin J."/>
            <person name="Harrop T."/>
            <person name="Goldson S."/>
            <person name="Dearden P."/>
        </authorList>
    </citation>
    <scope>NUCLEOTIDE SEQUENCE</scope>
    <source>
        <strain evidence="2">Lincoln</strain>
        <tissue evidence="2">Whole body</tissue>
    </source>
</reference>
<sequence length="852" mass="96259">MRILKTLHWSRRRSGSGVADIHLQQSQLQDNNNGLVPRDTKESIECVGPDGMWAPGSTPGHHRELPVDVPDTLLQQAYANKVMTTDPKNNHHRNELPRRNRNASIDKLSSSLPPLPPTLPPQPPDLRELSLNQKNESTNVHLRPYNQKHNSNNKVPFLSGKMKDTDEKLPRIIEITVQNNNKHNENDTNNMIKSRELLGELSDDDEIDSGTVERQIHTPDVKETNVDVEDDYPFAKEDYPTMLKTCSDDSASPRSSSGRSDSTAALDASLILPGKESPLYDARRIDLGSPCRTMPDLGPLFGLTTRETTSFDNPAYGLDLHDFHPGLLIRSDEVTDLTRLIGEQTTNSRKNSKLNQDKNLSSKGPISRVGDFAKSSLKKSKNKQTLITKNSEYEGESLIGVSSTDDLLSADLTSFVSNTSIKKQKSELYRSSGYSTLRSDTSNDHHNDHSFLITGNNNRVYREVAVDCPPDFIPITKSHPIYPPPNKIDGKRDIHFETQHINKRKDDSLSLKDKLNYPNVLSTFESSSSTITTTTPTATTTTTSQIDGNIKACIDDHNSLIDDESTNEHKHVKVRSKVKSLLRQSFHNNNGELQQQQGSNNNNSNNINNINNNGSSNNNTLNTSQNSIYRILSNTFTTPKIFYCTLSSSRYSTPHYLDLINVREKIEPCVGKSFKRLYDSFRNDETNDNSRNSLCEFNENNDQHNKFVDDDDDENNEVMTDKLMVEVNTNLDNVENFALSNAYEESFAHYFLPNSSSSPLPSSSLRSIRRNRHHHNHHRSVEDITNCCLITPLEYKRRHTLDERQTRNFHCEIVKFDGENSNYKDDHDDNQSRLKQGASILCKLGLLLGIYS</sequence>
<feature type="compositionally biased region" description="Pro residues" evidence="1">
    <location>
        <begin position="113"/>
        <end position="124"/>
    </location>
</feature>
<evidence type="ECO:0000313" key="3">
    <source>
        <dbReference type="Proteomes" id="UP001168972"/>
    </source>
</evidence>
<feature type="region of interest" description="Disordered" evidence="1">
    <location>
        <begin position="591"/>
        <end position="621"/>
    </location>
</feature>
<feature type="compositionally biased region" description="Polar residues" evidence="1">
    <location>
        <begin position="343"/>
        <end position="364"/>
    </location>
</feature>
<evidence type="ECO:0000256" key="1">
    <source>
        <dbReference type="SAM" id="MobiDB-lite"/>
    </source>
</evidence>
<reference evidence="2" key="2">
    <citation type="submission" date="2023-03" db="EMBL/GenBank/DDBJ databases">
        <authorList>
            <person name="Inwood S.N."/>
            <person name="Skelly J.G."/>
            <person name="Guhlin J."/>
            <person name="Harrop T.W.R."/>
            <person name="Goldson S.G."/>
            <person name="Dearden P.K."/>
        </authorList>
    </citation>
    <scope>NUCLEOTIDE SEQUENCE</scope>
    <source>
        <strain evidence="2">Lincoln</strain>
        <tissue evidence="2">Whole body</tissue>
    </source>
</reference>
<feature type="compositionally biased region" description="Low complexity" evidence="1">
    <location>
        <begin position="248"/>
        <end position="265"/>
    </location>
</feature>
<organism evidence="2 3">
    <name type="scientific">Microctonus hyperodae</name>
    <name type="common">Parasitoid wasp</name>
    <dbReference type="NCBI Taxonomy" id="165561"/>
    <lineage>
        <taxon>Eukaryota</taxon>
        <taxon>Metazoa</taxon>
        <taxon>Ecdysozoa</taxon>
        <taxon>Arthropoda</taxon>
        <taxon>Hexapoda</taxon>
        <taxon>Insecta</taxon>
        <taxon>Pterygota</taxon>
        <taxon>Neoptera</taxon>
        <taxon>Endopterygota</taxon>
        <taxon>Hymenoptera</taxon>
        <taxon>Apocrita</taxon>
        <taxon>Ichneumonoidea</taxon>
        <taxon>Braconidae</taxon>
        <taxon>Euphorinae</taxon>
        <taxon>Microctonus</taxon>
    </lineage>
</organism>
<feature type="region of interest" description="Disordered" evidence="1">
    <location>
        <begin position="106"/>
        <end position="127"/>
    </location>
</feature>
<evidence type="ECO:0000313" key="2">
    <source>
        <dbReference type="EMBL" id="KAK0161313.1"/>
    </source>
</evidence>
<keyword evidence="3" id="KW-1185">Reference proteome</keyword>
<gene>
    <name evidence="2" type="ORF">PV327_009797</name>
</gene>
<comment type="caution">
    <text evidence="2">The sequence shown here is derived from an EMBL/GenBank/DDBJ whole genome shotgun (WGS) entry which is preliminary data.</text>
</comment>
<dbReference type="Proteomes" id="UP001168972">
    <property type="component" value="Unassembled WGS sequence"/>
</dbReference>
<protein>
    <submittedName>
        <fullName evidence="2">Uncharacterized protein</fullName>
    </submittedName>
</protein>
<feature type="region of interest" description="Disordered" evidence="1">
    <location>
        <begin position="239"/>
        <end position="269"/>
    </location>
</feature>
<accession>A0AA39CBI3</accession>
<dbReference type="EMBL" id="JAQQBR010001835">
    <property type="protein sequence ID" value="KAK0161313.1"/>
    <property type="molecule type" value="Genomic_DNA"/>
</dbReference>
<proteinExistence type="predicted"/>
<name>A0AA39CBI3_MICHY</name>
<feature type="region of interest" description="Disordered" evidence="1">
    <location>
        <begin position="342"/>
        <end position="368"/>
    </location>
</feature>